<evidence type="ECO:0000313" key="4">
    <source>
        <dbReference type="EMBL" id="GGJ93606.1"/>
    </source>
</evidence>
<dbReference type="Proteomes" id="UP000637720">
    <property type="component" value="Unassembled WGS sequence"/>
</dbReference>
<reference evidence="4" key="1">
    <citation type="journal article" date="2014" name="Int. J. Syst. Evol. Microbiol.">
        <title>Complete genome sequence of Corynebacterium casei LMG S-19264T (=DSM 44701T), isolated from a smear-ripened cheese.</title>
        <authorList>
            <consortium name="US DOE Joint Genome Institute (JGI-PGF)"/>
            <person name="Walter F."/>
            <person name="Albersmeier A."/>
            <person name="Kalinowski J."/>
            <person name="Ruckert C."/>
        </authorList>
    </citation>
    <scope>NUCLEOTIDE SEQUENCE</scope>
    <source>
        <strain evidence="4">JCM 14719</strain>
    </source>
</reference>
<dbReference type="GO" id="GO:0016020">
    <property type="term" value="C:membrane"/>
    <property type="evidence" value="ECO:0007669"/>
    <property type="project" value="InterPro"/>
</dbReference>
<organism evidence="4 5">
    <name type="scientific">Calditerricola satsumensis</name>
    <dbReference type="NCBI Taxonomy" id="373054"/>
    <lineage>
        <taxon>Bacteria</taxon>
        <taxon>Bacillati</taxon>
        <taxon>Bacillota</taxon>
        <taxon>Bacilli</taxon>
        <taxon>Bacillales</taxon>
        <taxon>Bacillaceae</taxon>
        <taxon>Calditerricola</taxon>
    </lineage>
</organism>
<protein>
    <submittedName>
        <fullName evidence="4">Lytic transglycosylase catalytic</fullName>
    </submittedName>
</protein>
<keyword evidence="5" id="KW-1185">Reference proteome</keyword>
<feature type="region of interest" description="Disordered" evidence="2">
    <location>
        <begin position="54"/>
        <end position="105"/>
    </location>
</feature>
<proteinExistence type="inferred from homology"/>
<feature type="domain" description="Transglycosylase SLT" evidence="3">
    <location>
        <begin position="108"/>
        <end position="210"/>
    </location>
</feature>
<evidence type="ECO:0000313" key="5">
    <source>
        <dbReference type="Proteomes" id="UP000637720"/>
    </source>
</evidence>
<name>A0A8J3F9N8_9BACI</name>
<evidence type="ECO:0000256" key="2">
    <source>
        <dbReference type="SAM" id="MobiDB-lite"/>
    </source>
</evidence>
<dbReference type="AlphaFoldDB" id="A0A8J3F9N8"/>
<dbReference type="Pfam" id="PF01464">
    <property type="entry name" value="SLT"/>
    <property type="match status" value="1"/>
</dbReference>
<gene>
    <name evidence="4" type="ORF">GCM10007043_04200</name>
</gene>
<reference evidence="4" key="2">
    <citation type="submission" date="2020-09" db="EMBL/GenBank/DDBJ databases">
        <authorList>
            <person name="Sun Q."/>
            <person name="Ohkuma M."/>
        </authorList>
    </citation>
    <scope>NUCLEOTIDE SEQUENCE</scope>
    <source>
        <strain evidence="4">JCM 14719</strain>
    </source>
</reference>
<dbReference type="InterPro" id="IPR023346">
    <property type="entry name" value="Lysozyme-like_dom_sf"/>
</dbReference>
<dbReference type="GO" id="GO:0000270">
    <property type="term" value="P:peptidoglycan metabolic process"/>
    <property type="evidence" value="ECO:0007669"/>
    <property type="project" value="InterPro"/>
</dbReference>
<comment type="similarity">
    <text evidence="1">Belongs to the transglycosylase Slt family.</text>
</comment>
<dbReference type="InterPro" id="IPR008258">
    <property type="entry name" value="Transglycosylase_SLT_dom_1"/>
</dbReference>
<dbReference type="GO" id="GO:0008933">
    <property type="term" value="F:peptidoglycan lytic transglycosylase activity"/>
    <property type="evidence" value="ECO:0007669"/>
    <property type="project" value="InterPro"/>
</dbReference>
<dbReference type="PANTHER" id="PTHR37423:SF2">
    <property type="entry name" value="MEMBRANE-BOUND LYTIC MUREIN TRANSGLYCOSYLASE C"/>
    <property type="match status" value="1"/>
</dbReference>
<dbReference type="EMBL" id="BMOF01000004">
    <property type="protein sequence ID" value="GGJ93606.1"/>
    <property type="molecule type" value="Genomic_DNA"/>
</dbReference>
<accession>A0A8J3F9N8</accession>
<dbReference type="PANTHER" id="PTHR37423">
    <property type="entry name" value="SOLUBLE LYTIC MUREIN TRANSGLYCOSYLASE-RELATED"/>
    <property type="match status" value="1"/>
</dbReference>
<comment type="caution">
    <text evidence="4">The sequence shown here is derived from an EMBL/GenBank/DDBJ whole genome shotgun (WGS) entry which is preliminary data.</text>
</comment>
<evidence type="ECO:0000259" key="3">
    <source>
        <dbReference type="Pfam" id="PF01464"/>
    </source>
</evidence>
<dbReference type="InterPro" id="IPR000189">
    <property type="entry name" value="Transglyc_AS"/>
</dbReference>
<dbReference type="PROSITE" id="PS00922">
    <property type="entry name" value="TRANSGLYCOSYLASE"/>
    <property type="match status" value="1"/>
</dbReference>
<dbReference type="SUPFAM" id="SSF53955">
    <property type="entry name" value="Lysozyme-like"/>
    <property type="match status" value="1"/>
</dbReference>
<sequence length="229" mass="24272">MRPDLFARLVTLYTVHQLPAPDAAVAPMAPSHHDLFAALLAAYLQQAGESAAALADQSENTTAGTASRVPPAGKPNPPRVAQAESAPIGGTEKGMSTSPPDRHPFDTLIAQAARKYGVSERLIRRVIQVESGFNPRATSPAGAMGLMQLMPATARWLGVRDPYDPAQNIDGGTRYLRSLLDRYKGNVALALAAYNAGPGAVDRYGGIPPYRETRAYVAKVLGRTVDAQG</sequence>
<evidence type="ECO:0000256" key="1">
    <source>
        <dbReference type="ARBA" id="ARBA00007734"/>
    </source>
</evidence>
<dbReference type="Gene3D" id="1.10.530.10">
    <property type="match status" value="1"/>
</dbReference>
<dbReference type="CDD" id="cd00254">
    <property type="entry name" value="LT-like"/>
    <property type="match status" value="1"/>
</dbReference>